<dbReference type="EMBL" id="JACHET010000001">
    <property type="protein sequence ID" value="MBB6182896.1"/>
    <property type="molecule type" value="Genomic_DNA"/>
</dbReference>
<name>A0A841KCL1_9GAMM</name>
<proteinExistence type="predicted"/>
<reference evidence="1 2" key="1">
    <citation type="submission" date="2020-08" db="EMBL/GenBank/DDBJ databases">
        <title>Genomic Encyclopedia of Type Strains, Phase IV (KMG-IV): sequencing the most valuable type-strain genomes for metagenomic binning, comparative biology and taxonomic classification.</title>
        <authorList>
            <person name="Goeker M."/>
        </authorList>
    </citation>
    <scope>NUCLEOTIDE SEQUENCE [LARGE SCALE GENOMIC DNA]</scope>
    <source>
        <strain evidence="1 2">DSM 107085</strain>
    </source>
</reference>
<protein>
    <submittedName>
        <fullName evidence="1">Uncharacterized protein</fullName>
    </submittedName>
</protein>
<gene>
    <name evidence="1" type="ORF">HNQ86_000241</name>
</gene>
<comment type="caution">
    <text evidence="1">The sequence shown here is derived from an EMBL/GenBank/DDBJ whole genome shotgun (WGS) entry which is preliminary data.</text>
</comment>
<organism evidence="1 2">
    <name type="scientific">Oleiagrimonas soli</name>
    <dbReference type="NCBI Taxonomy" id="1543381"/>
    <lineage>
        <taxon>Bacteria</taxon>
        <taxon>Pseudomonadati</taxon>
        <taxon>Pseudomonadota</taxon>
        <taxon>Gammaproteobacteria</taxon>
        <taxon>Lysobacterales</taxon>
        <taxon>Rhodanobacteraceae</taxon>
        <taxon>Oleiagrimonas</taxon>
    </lineage>
</organism>
<sequence length="35" mass="3665">MTQGDLPMKLVARIGMLLAALPLAVQAAPSCLQRS</sequence>
<evidence type="ECO:0000313" key="2">
    <source>
        <dbReference type="Proteomes" id="UP000560000"/>
    </source>
</evidence>
<accession>A0A841KCL1</accession>
<dbReference type="Proteomes" id="UP000560000">
    <property type="component" value="Unassembled WGS sequence"/>
</dbReference>
<evidence type="ECO:0000313" key="1">
    <source>
        <dbReference type="EMBL" id="MBB6182896.1"/>
    </source>
</evidence>
<dbReference type="AlphaFoldDB" id="A0A841KCL1"/>